<evidence type="ECO:0000313" key="2">
    <source>
        <dbReference type="EMBL" id="KAH0845182.1"/>
    </source>
</evidence>
<comment type="caution">
    <text evidence="2">The sequence shown here is derived from an EMBL/GenBank/DDBJ whole genome shotgun (WGS) entry which is preliminary data.</text>
</comment>
<reference evidence="2 3" key="1">
    <citation type="submission" date="2021-05" db="EMBL/GenBank/DDBJ databases">
        <title>Genome Assembly of Synthetic Allotetraploid Brassica napus Reveals Homoeologous Exchanges between Subgenomes.</title>
        <authorList>
            <person name="Davis J.T."/>
        </authorList>
    </citation>
    <scope>NUCLEOTIDE SEQUENCE [LARGE SCALE GENOMIC DNA]</scope>
    <source>
        <strain evidence="3">cv. Da-Ae</strain>
        <tissue evidence="2">Seedling</tissue>
    </source>
</reference>
<name>A0ABQ7X088_BRANA</name>
<accession>A0ABQ7X088</accession>
<keyword evidence="3" id="KW-1185">Reference proteome</keyword>
<evidence type="ECO:0000256" key="1">
    <source>
        <dbReference type="SAM" id="MobiDB-lite"/>
    </source>
</evidence>
<protein>
    <submittedName>
        <fullName evidence="2">Uncharacterized protein</fullName>
    </submittedName>
</protein>
<dbReference type="Proteomes" id="UP000824890">
    <property type="component" value="Unassembled WGS sequence"/>
</dbReference>
<feature type="region of interest" description="Disordered" evidence="1">
    <location>
        <begin position="1"/>
        <end position="28"/>
    </location>
</feature>
<proteinExistence type="predicted"/>
<gene>
    <name evidence="2" type="ORF">HID58_091938</name>
</gene>
<feature type="compositionally biased region" description="Polar residues" evidence="1">
    <location>
        <begin position="16"/>
        <end position="26"/>
    </location>
</feature>
<organism evidence="2 3">
    <name type="scientific">Brassica napus</name>
    <name type="common">Rape</name>
    <dbReference type="NCBI Taxonomy" id="3708"/>
    <lineage>
        <taxon>Eukaryota</taxon>
        <taxon>Viridiplantae</taxon>
        <taxon>Streptophyta</taxon>
        <taxon>Embryophyta</taxon>
        <taxon>Tracheophyta</taxon>
        <taxon>Spermatophyta</taxon>
        <taxon>Magnoliopsida</taxon>
        <taxon>eudicotyledons</taxon>
        <taxon>Gunneridae</taxon>
        <taxon>Pentapetalae</taxon>
        <taxon>rosids</taxon>
        <taxon>malvids</taxon>
        <taxon>Brassicales</taxon>
        <taxon>Brassicaceae</taxon>
        <taxon>Brassiceae</taxon>
        <taxon>Brassica</taxon>
    </lineage>
</organism>
<evidence type="ECO:0000313" key="3">
    <source>
        <dbReference type="Proteomes" id="UP000824890"/>
    </source>
</evidence>
<dbReference type="EMBL" id="JAGKQM010002823">
    <property type="protein sequence ID" value="KAH0845182.1"/>
    <property type="molecule type" value="Genomic_DNA"/>
</dbReference>
<sequence>MVRPGIDVRYGKSVQPRRSSNMSVQSPGWLATAGKEEQARLCIWTVKRADTQALLTILSLIQSGAYNS</sequence>